<feature type="region of interest" description="Disordered" evidence="1">
    <location>
        <begin position="1"/>
        <end position="21"/>
    </location>
</feature>
<evidence type="ECO:0000256" key="1">
    <source>
        <dbReference type="SAM" id="MobiDB-lite"/>
    </source>
</evidence>
<dbReference type="AlphaFoldDB" id="B1VQ94"/>
<reference evidence="3" key="1">
    <citation type="journal article" date="2008" name="J. Bacteriol.">
        <title>Genome sequence of the streptomycin-producing microorganism Streptomyces griseus IFO 13350.</title>
        <authorList>
            <person name="Ohnishi Y."/>
            <person name="Ishikawa J."/>
            <person name="Hara H."/>
            <person name="Suzuki H."/>
            <person name="Ikenoya M."/>
            <person name="Ikeda H."/>
            <person name="Yamashita A."/>
            <person name="Hattori M."/>
            <person name="Horinouchi S."/>
        </authorList>
    </citation>
    <scope>NUCLEOTIDE SEQUENCE [LARGE SCALE GENOMIC DNA]</scope>
    <source>
        <strain evidence="3">JCM 4626 / NBRC 13350</strain>
    </source>
</reference>
<sequence>MRLLSRSRDSTVRSMLRTAGATGRVSSKCRRACVSGGRPSSRAGDRWVGLRRTSRYPPRLFRL</sequence>
<dbReference type="KEGG" id="sgr:SGR_366"/>
<protein>
    <submittedName>
        <fullName evidence="2">Uncharacterized protein</fullName>
    </submittedName>
</protein>
<proteinExistence type="predicted"/>
<dbReference type="EMBL" id="AP009493">
    <property type="protein sequence ID" value="BAG17195.1"/>
    <property type="molecule type" value="Genomic_DNA"/>
</dbReference>
<evidence type="ECO:0000313" key="2">
    <source>
        <dbReference type="EMBL" id="BAG17195.1"/>
    </source>
</evidence>
<feature type="compositionally biased region" description="Basic and acidic residues" evidence="1">
    <location>
        <begin position="1"/>
        <end position="11"/>
    </location>
</feature>
<gene>
    <name evidence="2" type="ordered locus">SGR_366</name>
</gene>
<name>B1VQ94_STRGG</name>
<organism evidence="2 3">
    <name type="scientific">Streptomyces griseus subsp. griseus (strain JCM 4626 / CBS 651.72 / NBRC 13350 / KCC S-0626 / ISP 5235)</name>
    <dbReference type="NCBI Taxonomy" id="455632"/>
    <lineage>
        <taxon>Bacteria</taxon>
        <taxon>Bacillati</taxon>
        <taxon>Actinomycetota</taxon>
        <taxon>Actinomycetes</taxon>
        <taxon>Kitasatosporales</taxon>
        <taxon>Streptomycetaceae</taxon>
        <taxon>Streptomyces</taxon>
    </lineage>
</organism>
<dbReference type="Proteomes" id="UP000001685">
    <property type="component" value="Chromosome"/>
</dbReference>
<dbReference type="HOGENOM" id="CLU_2883975_0_0_11"/>
<accession>B1VQ94</accession>
<evidence type="ECO:0000313" key="3">
    <source>
        <dbReference type="Proteomes" id="UP000001685"/>
    </source>
</evidence>